<keyword evidence="2" id="KW-0472">Membrane</keyword>
<dbReference type="InterPro" id="IPR035992">
    <property type="entry name" value="Ricin_B-like_lectins"/>
</dbReference>
<feature type="compositionally biased region" description="Polar residues" evidence="1">
    <location>
        <begin position="1230"/>
        <end position="1246"/>
    </location>
</feature>
<feature type="transmembrane region" description="Helical" evidence="2">
    <location>
        <begin position="1275"/>
        <end position="1300"/>
    </location>
</feature>
<dbReference type="CDD" id="cd00161">
    <property type="entry name" value="beta-trefoil_Ricin-like"/>
    <property type="match status" value="1"/>
</dbReference>
<feature type="domain" description="F5/8 type C" evidence="4">
    <location>
        <begin position="962"/>
        <end position="1113"/>
    </location>
</feature>
<dbReference type="EMBL" id="BMDH01000003">
    <property type="protein sequence ID" value="GGI14752.1"/>
    <property type="molecule type" value="Genomic_DNA"/>
</dbReference>
<reference evidence="5" key="2">
    <citation type="submission" date="2020-09" db="EMBL/GenBank/DDBJ databases">
        <authorList>
            <person name="Sun Q."/>
            <person name="Sedlacek I."/>
        </authorList>
    </citation>
    <scope>NUCLEOTIDE SEQUENCE</scope>
    <source>
        <strain evidence="5">CCM 8606</strain>
    </source>
</reference>
<organism evidence="5 6">
    <name type="scientific">Galliscardovia ingluviei</name>
    <dbReference type="NCBI Taxonomy" id="1769422"/>
    <lineage>
        <taxon>Bacteria</taxon>
        <taxon>Bacillati</taxon>
        <taxon>Actinomycetota</taxon>
        <taxon>Actinomycetes</taxon>
        <taxon>Bifidobacteriales</taxon>
        <taxon>Bifidobacteriaceae</taxon>
        <taxon>Galliscardovia</taxon>
    </lineage>
</organism>
<keyword evidence="6" id="KW-1185">Reference proteome</keyword>
<gene>
    <name evidence="5" type="ORF">GCM10007377_12490</name>
</gene>
<evidence type="ECO:0000256" key="3">
    <source>
        <dbReference type="SAM" id="SignalP"/>
    </source>
</evidence>
<dbReference type="InterPro" id="IPR017853">
    <property type="entry name" value="GH"/>
</dbReference>
<dbReference type="Proteomes" id="UP000619536">
    <property type="component" value="Unassembled WGS sequence"/>
</dbReference>
<dbReference type="InterPro" id="IPR000421">
    <property type="entry name" value="FA58C"/>
</dbReference>
<keyword evidence="2" id="KW-1133">Transmembrane helix</keyword>
<accession>A0A8J3EYZ1</accession>
<dbReference type="PROSITE" id="PS50022">
    <property type="entry name" value="FA58C_3"/>
    <property type="match status" value="1"/>
</dbReference>
<dbReference type="PANTHER" id="PTHR42767">
    <property type="entry name" value="ENDO-BETA-1,6-GALACTANASE"/>
    <property type="match status" value="1"/>
</dbReference>
<evidence type="ECO:0000313" key="6">
    <source>
        <dbReference type="Proteomes" id="UP000619536"/>
    </source>
</evidence>
<dbReference type="InterPro" id="IPR008979">
    <property type="entry name" value="Galactose-bd-like_sf"/>
</dbReference>
<keyword evidence="2" id="KW-0812">Transmembrane</keyword>
<dbReference type="InterPro" id="IPR039743">
    <property type="entry name" value="6GAL/EXGAL"/>
</dbReference>
<feature type="region of interest" description="Disordered" evidence="1">
    <location>
        <begin position="1194"/>
        <end position="1270"/>
    </location>
</feature>
<dbReference type="Pfam" id="PF14200">
    <property type="entry name" value="RicinB_lectin_2"/>
    <property type="match status" value="1"/>
</dbReference>
<evidence type="ECO:0000256" key="2">
    <source>
        <dbReference type="SAM" id="Phobius"/>
    </source>
</evidence>
<dbReference type="Gene3D" id="3.20.20.80">
    <property type="entry name" value="Glycosidases"/>
    <property type="match status" value="2"/>
</dbReference>
<protein>
    <recommendedName>
        <fullName evidence="4">F5/8 type C domain-containing protein</fullName>
    </recommendedName>
</protein>
<feature type="signal peptide" evidence="3">
    <location>
        <begin position="1"/>
        <end position="20"/>
    </location>
</feature>
<dbReference type="Pfam" id="PF07532">
    <property type="entry name" value="Big_4"/>
    <property type="match status" value="1"/>
</dbReference>
<dbReference type="InterPro" id="IPR011081">
    <property type="entry name" value="Big_4"/>
</dbReference>
<sequence length="1304" mass="140207">MKRRKTVAALAAAATLSVGAIIPTTIITATANAADNETVTVTPNPWYANGPFEGWGTSLAWFANATGKYGEEGFITNRDQISDEAYHKALEHGKALRQDFYNSIFSEQGLDLNMARYNIGGGNASDVAYDFPFMRQGAAVPGYWADDPTGAKNLYGGAATTQANKEQIAQRFDPSNDAQYDWSKGASQEWWINQGHKTGDITHIEAFANSAPWFLTTSGYATGGFNSGSNNLQDPEKFAQYMVAVTNHLEQQYGLEINTLEPFNESETGYWGTPNSFANDKYDTTNSELINRYWQRYFTDKNKSVTPYTTAVKKPQEGMHVDNSVQQETIKALRNAMGTNDHTQIVATDATDSGQMVDSYNEYPQAVRDMIGQYNTHSYGTNRQRVARDIAQTDGKKLSMSEVDGAWQSGGFNPYEFSNGLGMAGKINSDIYALQSKDFNFWQVVEDLYNMSTGTQDVYGHTANPQGENTNWGTVFISFDCTVADEDGNLYSERDVDNNGGKTEGLQPCSVIVNSKYNAVRAYTKFVHEGDAIIANNRTADTLTATSKDGNTQSIIHTNKSAQAQTFVIDLSKFGKISEQATGKLFLTTAPAKAEGTTAFFGATPEYMNTFSNVEQPNAVHIDPVAKTATVTVPAKSIASIELTGVTGIAPTAGIENNASYELIGQASGKTLTAQRVGDSALSLQDAATTSQTAQSQTWKFHEVAAPAQRPTLRRYIITGPNDMVLVSSNGTNALQSMSIDEATHNPAALWVVNTENGESWSFVNVAAQQAIDVDGQGKTSGTKVGLWLSGGGTHQAWYLHTVEPLNAQDINVHTVVNTEPQLPQQVTINYEWGTAKSTSVSWNTDGVAEHVRQAGTFDIAGIASTARGSKVPVTAHVHVGQFTVVDPASITVGVNSKVSDVAQAAPNTVHAHVVTSPEFDTKVTWDFSKVTDTQFATAGQFTVPGTADDSNGNTLPATLTVFITERNTAENIAPSHAQASASSTESGYSASNTIDGKLNTNWSNWRNGGGDNNPWLQYNLDATYPVDEIRFYVDQNRAEAAVSNITVQVKDATGAWVDTVSSNEIITESGKPTVIALPSGTTTDAVRLKLAYGNKADEDYFTKVAEVQIMAKISNAPASDATLSDLRVDGQRIEGFKPDKTQYKATLDSNATTYPLIQAYATDNAAQIVIEQPSKDNGGKATIHVIAADGSKQTTTTIEFGELPDPTKPGKDEGTQTDPTTPGKDENNQTDNKPSQGEQSNTGNHDNAGNTDNASNAGNDSNSKQTAMNNTNNLASTGVAITSLLALVILATTGAAILLRRKV</sequence>
<evidence type="ECO:0000313" key="5">
    <source>
        <dbReference type="EMBL" id="GGI14752.1"/>
    </source>
</evidence>
<evidence type="ECO:0000256" key="1">
    <source>
        <dbReference type="SAM" id="MobiDB-lite"/>
    </source>
</evidence>
<evidence type="ECO:0000259" key="4">
    <source>
        <dbReference type="PROSITE" id="PS50022"/>
    </source>
</evidence>
<dbReference type="SUPFAM" id="SSF49785">
    <property type="entry name" value="Galactose-binding domain-like"/>
    <property type="match status" value="1"/>
</dbReference>
<dbReference type="InterPro" id="IPR010916">
    <property type="entry name" value="TonB_box_CS"/>
</dbReference>
<comment type="caution">
    <text evidence="5">The sequence shown here is derived from an EMBL/GenBank/DDBJ whole genome shotgun (WGS) entry which is preliminary data.</text>
</comment>
<name>A0A8J3EYZ1_9BIFI</name>
<dbReference type="PROSITE" id="PS50231">
    <property type="entry name" value="RICIN_B_LECTIN"/>
    <property type="match status" value="1"/>
</dbReference>
<dbReference type="InterPro" id="IPR000772">
    <property type="entry name" value="Ricin_B_lectin"/>
</dbReference>
<dbReference type="Pfam" id="PF00754">
    <property type="entry name" value="F5_F8_type_C"/>
    <property type="match status" value="1"/>
</dbReference>
<dbReference type="SUPFAM" id="SSF50370">
    <property type="entry name" value="Ricin B-like lectins"/>
    <property type="match status" value="1"/>
</dbReference>
<feature type="compositionally biased region" description="Low complexity" evidence="1">
    <location>
        <begin position="1247"/>
        <end position="1264"/>
    </location>
</feature>
<dbReference type="GO" id="GO:0004553">
    <property type="term" value="F:hydrolase activity, hydrolyzing O-glycosyl compounds"/>
    <property type="evidence" value="ECO:0007669"/>
    <property type="project" value="InterPro"/>
</dbReference>
<proteinExistence type="predicted"/>
<reference evidence="5" key="1">
    <citation type="journal article" date="2014" name="Int. J. Syst. Evol. Microbiol.">
        <title>Complete genome sequence of Corynebacterium casei LMG S-19264T (=DSM 44701T), isolated from a smear-ripened cheese.</title>
        <authorList>
            <consortium name="US DOE Joint Genome Institute (JGI-PGF)"/>
            <person name="Walter F."/>
            <person name="Albersmeier A."/>
            <person name="Kalinowski J."/>
            <person name="Ruckert C."/>
        </authorList>
    </citation>
    <scope>NUCLEOTIDE SEQUENCE</scope>
    <source>
        <strain evidence="5">CCM 8606</strain>
    </source>
</reference>
<dbReference type="SUPFAM" id="SSF51445">
    <property type="entry name" value="(Trans)glycosidases"/>
    <property type="match status" value="1"/>
</dbReference>
<feature type="chain" id="PRO_5039005999" description="F5/8 type C domain-containing protein" evidence="3">
    <location>
        <begin position="21"/>
        <end position="1304"/>
    </location>
</feature>
<dbReference type="RefSeq" id="WP_188355417.1">
    <property type="nucleotide sequence ID" value="NZ_BMDH01000003.1"/>
</dbReference>
<keyword evidence="3" id="KW-0732">Signal</keyword>
<dbReference type="PANTHER" id="PTHR42767:SF1">
    <property type="entry name" value="ENDO-BETA-1,6-GALACTANASE-LIKE DOMAIN-CONTAINING PROTEIN"/>
    <property type="match status" value="1"/>
</dbReference>
<dbReference type="Gene3D" id="2.80.10.50">
    <property type="match status" value="1"/>
</dbReference>
<dbReference type="PROSITE" id="PS00430">
    <property type="entry name" value="TONB_DEPENDENT_REC_1"/>
    <property type="match status" value="1"/>
</dbReference>
<dbReference type="Gene3D" id="2.60.120.260">
    <property type="entry name" value="Galactose-binding domain-like"/>
    <property type="match status" value="1"/>
</dbReference>